<name>A0AAV7L5Y1_PLEWA</name>
<dbReference type="AlphaFoldDB" id="A0AAV7L5Y1"/>
<evidence type="ECO:0000313" key="1">
    <source>
        <dbReference type="EMBL" id="KAJ1087076.1"/>
    </source>
</evidence>
<feature type="non-terminal residue" evidence="1">
    <location>
        <position position="65"/>
    </location>
</feature>
<dbReference type="Proteomes" id="UP001066276">
    <property type="component" value="Chromosome 11"/>
</dbReference>
<organism evidence="1 2">
    <name type="scientific">Pleurodeles waltl</name>
    <name type="common">Iberian ribbed newt</name>
    <dbReference type="NCBI Taxonomy" id="8319"/>
    <lineage>
        <taxon>Eukaryota</taxon>
        <taxon>Metazoa</taxon>
        <taxon>Chordata</taxon>
        <taxon>Craniata</taxon>
        <taxon>Vertebrata</taxon>
        <taxon>Euteleostomi</taxon>
        <taxon>Amphibia</taxon>
        <taxon>Batrachia</taxon>
        <taxon>Caudata</taxon>
        <taxon>Salamandroidea</taxon>
        <taxon>Salamandridae</taxon>
        <taxon>Pleurodelinae</taxon>
        <taxon>Pleurodeles</taxon>
    </lineage>
</organism>
<comment type="caution">
    <text evidence="1">The sequence shown here is derived from an EMBL/GenBank/DDBJ whole genome shotgun (WGS) entry which is preliminary data.</text>
</comment>
<protein>
    <submittedName>
        <fullName evidence="1">Uncharacterized protein</fullName>
    </submittedName>
</protein>
<evidence type="ECO:0000313" key="2">
    <source>
        <dbReference type="Proteomes" id="UP001066276"/>
    </source>
</evidence>
<keyword evidence="2" id="KW-1185">Reference proteome</keyword>
<gene>
    <name evidence="1" type="ORF">NDU88_000270</name>
</gene>
<accession>A0AAV7L5Y1</accession>
<dbReference type="EMBL" id="JANPWB010000015">
    <property type="protein sequence ID" value="KAJ1087076.1"/>
    <property type="molecule type" value="Genomic_DNA"/>
</dbReference>
<reference evidence="1" key="1">
    <citation type="journal article" date="2022" name="bioRxiv">
        <title>Sequencing and chromosome-scale assembly of the giantPleurodeles waltlgenome.</title>
        <authorList>
            <person name="Brown T."/>
            <person name="Elewa A."/>
            <person name="Iarovenko S."/>
            <person name="Subramanian E."/>
            <person name="Araus A.J."/>
            <person name="Petzold A."/>
            <person name="Susuki M."/>
            <person name="Suzuki K.-i.T."/>
            <person name="Hayashi T."/>
            <person name="Toyoda A."/>
            <person name="Oliveira C."/>
            <person name="Osipova E."/>
            <person name="Leigh N.D."/>
            <person name="Simon A."/>
            <person name="Yun M.H."/>
        </authorList>
    </citation>
    <scope>NUCLEOTIDE SEQUENCE</scope>
    <source>
        <strain evidence="1">20211129_DDA</strain>
        <tissue evidence="1">Liver</tissue>
    </source>
</reference>
<sequence>MPPWVRDLPKPTSAPSDHPVFVFFFHSPNLAIWEREYFTNKMPKAAVPLSSLSDMMFLASLSTLP</sequence>
<proteinExistence type="predicted"/>